<dbReference type="Proteomes" id="UP000747542">
    <property type="component" value="Unassembled WGS sequence"/>
</dbReference>
<organism evidence="1 2">
    <name type="scientific">Homarus americanus</name>
    <name type="common">American lobster</name>
    <dbReference type="NCBI Taxonomy" id="6706"/>
    <lineage>
        <taxon>Eukaryota</taxon>
        <taxon>Metazoa</taxon>
        <taxon>Ecdysozoa</taxon>
        <taxon>Arthropoda</taxon>
        <taxon>Crustacea</taxon>
        <taxon>Multicrustacea</taxon>
        <taxon>Malacostraca</taxon>
        <taxon>Eumalacostraca</taxon>
        <taxon>Eucarida</taxon>
        <taxon>Decapoda</taxon>
        <taxon>Pleocyemata</taxon>
        <taxon>Astacidea</taxon>
        <taxon>Nephropoidea</taxon>
        <taxon>Nephropidae</taxon>
        <taxon>Homarus</taxon>
    </lineage>
</organism>
<feature type="non-terminal residue" evidence="1">
    <location>
        <position position="1"/>
    </location>
</feature>
<evidence type="ECO:0000313" key="2">
    <source>
        <dbReference type="Proteomes" id="UP000747542"/>
    </source>
</evidence>
<dbReference type="AlphaFoldDB" id="A0A8J5NB63"/>
<name>A0A8J5NB63_HOMAM</name>
<dbReference type="EMBL" id="JAHLQT010002534">
    <property type="protein sequence ID" value="KAG7176830.1"/>
    <property type="molecule type" value="Genomic_DNA"/>
</dbReference>
<evidence type="ECO:0000313" key="1">
    <source>
        <dbReference type="EMBL" id="KAG7176830.1"/>
    </source>
</evidence>
<protein>
    <submittedName>
        <fullName evidence="1">Uncharacterized protein</fullName>
    </submittedName>
</protein>
<sequence>KHGKVEGVWLNNYIKGPAAGLLNETRTFKKAAIVSFRLDRGKLVINADMKVICKLIVTSRKISRLFNF</sequence>
<reference evidence="1" key="1">
    <citation type="journal article" date="2021" name="Sci. Adv.">
        <title>The American lobster genome reveals insights on longevity, neural, and immune adaptations.</title>
        <authorList>
            <person name="Polinski J.M."/>
            <person name="Zimin A.V."/>
            <person name="Clark K.F."/>
            <person name="Kohn A.B."/>
            <person name="Sadowski N."/>
            <person name="Timp W."/>
            <person name="Ptitsyn A."/>
            <person name="Khanna P."/>
            <person name="Romanova D.Y."/>
            <person name="Williams P."/>
            <person name="Greenwood S.J."/>
            <person name="Moroz L.L."/>
            <person name="Walt D.R."/>
            <person name="Bodnar A.G."/>
        </authorList>
    </citation>
    <scope>NUCLEOTIDE SEQUENCE</scope>
    <source>
        <strain evidence="1">GMGI-L3</strain>
    </source>
</reference>
<comment type="caution">
    <text evidence="1">The sequence shown here is derived from an EMBL/GenBank/DDBJ whole genome shotgun (WGS) entry which is preliminary data.</text>
</comment>
<feature type="non-terminal residue" evidence="1">
    <location>
        <position position="68"/>
    </location>
</feature>
<proteinExistence type="predicted"/>
<gene>
    <name evidence="1" type="ORF">Hamer_G000012</name>
</gene>
<accession>A0A8J5NB63</accession>
<keyword evidence="2" id="KW-1185">Reference proteome</keyword>